<feature type="chain" id="PRO_5047362973" evidence="1">
    <location>
        <begin position="25"/>
        <end position="90"/>
    </location>
</feature>
<sequence length="90" mass="10107">METNISGFVCCLVAALLFANTWKGDFVYDDRWFPIFRVFSMNTQLIFTWRNRMGGVCVDPPDAPGAVLNLNPTSSSWGGVSKQQQKKITN</sequence>
<keyword evidence="3" id="KW-1185">Reference proteome</keyword>
<protein>
    <submittedName>
        <fullName evidence="2">Uncharacterized protein</fullName>
    </submittedName>
</protein>
<gene>
    <name evidence="2" type="ORF">OUZ56_031891</name>
</gene>
<organism evidence="2 3">
    <name type="scientific">Daphnia magna</name>
    <dbReference type="NCBI Taxonomy" id="35525"/>
    <lineage>
        <taxon>Eukaryota</taxon>
        <taxon>Metazoa</taxon>
        <taxon>Ecdysozoa</taxon>
        <taxon>Arthropoda</taxon>
        <taxon>Crustacea</taxon>
        <taxon>Branchiopoda</taxon>
        <taxon>Diplostraca</taxon>
        <taxon>Cladocera</taxon>
        <taxon>Anomopoda</taxon>
        <taxon>Daphniidae</taxon>
        <taxon>Daphnia</taxon>
    </lineage>
</organism>
<feature type="signal peptide" evidence="1">
    <location>
        <begin position="1"/>
        <end position="24"/>
    </location>
</feature>
<dbReference type="EMBL" id="JAOYFB010000005">
    <property type="protein sequence ID" value="KAK4016931.1"/>
    <property type="molecule type" value="Genomic_DNA"/>
</dbReference>
<accession>A0ABQ9ZVW2</accession>
<evidence type="ECO:0000256" key="1">
    <source>
        <dbReference type="SAM" id="SignalP"/>
    </source>
</evidence>
<evidence type="ECO:0000313" key="2">
    <source>
        <dbReference type="EMBL" id="KAK4016931.1"/>
    </source>
</evidence>
<keyword evidence="1" id="KW-0732">Signal</keyword>
<dbReference type="Proteomes" id="UP001234178">
    <property type="component" value="Unassembled WGS sequence"/>
</dbReference>
<proteinExistence type="predicted"/>
<reference evidence="2 3" key="1">
    <citation type="journal article" date="2023" name="Nucleic Acids Res.">
        <title>The hologenome of Daphnia magna reveals possible DNA methylation and microbiome-mediated evolution of the host genome.</title>
        <authorList>
            <person name="Chaturvedi A."/>
            <person name="Li X."/>
            <person name="Dhandapani V."/>
            <person name="Marshall H."/>
            <person name="Kissane S."/>
            <person name="Cuenca-Cambronero M."/>
            <person name="Asole G."/>
            <person name="Calvet F."/>
            <person name="Ruiz-Romero M."/>
            <person name="Marangio P."/>
            <person name="Guigo R."/>
            <person name="Rago D."/>
            <person name="Mirbahai L."/>
            <person name="Eastwood N."/>
            <person name="Colbourne J.K."/>
            <person name="Zhou J."/>
            <person name="Mallon E."/>
            <person name="Orsini L."/>
        </authorList>
    </citation>
    <scope>NUCLEOTIDE SEQUENCE [LARGE SCALE GENOMIC DNA]</scope>
    <source>
        <strain evidence="2">LRV0_1</strain>
    </source>
</reference>
<name>A0ABQ9ZVW2_9CRUS</name>
<evidence type="ECO:0000313" key="3">
    <source>
        <dbReference type="Proteomes" id="UP001234178"/>
    </source>
</evidence>
<comment type="caution">
    <text evidence="2">The sequence shown here is derived from an EMBL/GenBank/DDBJ whole genome shotgun (WGS) entry which is preliminary data.</text>
</comment>